<keyword evidence="2" id="KW-1185">Reference proteome</keyword>
<sequence length="41" mass="4624">MTAGIRHHHFLQMSTPLAEVVNLCCRHSAVNLAVLKLKLRN</sequence>
<dbReference type="AlphaFoldDB" id="A0AAD9PUH8"/>
<protein>
    <submittedName>
        <fullName evidence="1">Uncharacterized protein</fullName>
    </submittedName>
</protein>
<dbReference type="Proteomes" id="UP001249851">
    <property type="component" value="Unassembled WGS sequence"/>
</dbReference>
<gene>
    <name evidence="1" type="ORF">P5673_030176</name>
</gene>
<evidence type="ECO:0000313" key="2">
    <source>
        <dbReference type="Proteomes" id="UP001249851"/>
    </source>
</evidence>
<accession>A0AAD9PUH8</accession>
<organism evidence="1 2">
    <name type="scientific">Acropora cervicornis</name>
    <name type="common">Staghorn coral</name>
    <dbReference type="NCBI Taxonomy" id="6130"/>
    <lineage>
        <taxon>Eukaryota</taxon>
        <taxon>Metazoa</taxon>
        <taxon>Cnidaria</taxon>
        <taxon>Anthozoa</taxon>
        <taxon>Hexacorallia</taxon>
        <taxon>Scleractinia</taxon>
        <taxon>Astrocoeniina</taxon>
        <taxon>Acroporidae</taxon>
        <taxon>Acropora</taxon>
    </lineage>
</organism>
<dbReference type="EMBL" id="JARQWQ010000127">
    <property type="protein sequence ID" value="KAK2549352.1"/>
    <property type="molecule type" value="Genomic_DNA"/>
</dbReference>
<comment type="caution">
    <text evidence="1">The sequence shown here is derived from an EMBL/GenBank/DDBJ whole genome shotgun (WGS) entry which is preliminary data.</text>
</comment>
<reference evidence="1" key="2">
    <citation type="journal article" date="2023" name="Science">
        <title>Genomic signatures of disease resistance in endangered staghorn corals.</title>
        <authorList>
            <person name="Vollmer S.V."/>
            <person name="Selwyn J.D."/>
            <person name="Despard B.A."/>
            <person name="Roesel C.L."/>
        </authorList>
    </citation>
    <scope>NUCLEOTIDE SEQUENCE</scope>
    <source>
        <strain evidence="1">K2</strain>
    </source>
</reference>
<name>A0AAD9PUH8_ACRCE</name>
<proteinExistence type="predicted"/>
<evidence type="ECO:0000313" key="1">
    <source>
        <dbReference type="EMBL" id="KAK2549352.1"/>
    </source>
</evidence>
<reference evidence="1" key="1">
    <citation type="journal article" date="2023" name="G3 (Bethesda)">
        <title>Whole genome assembly and annotation of the endangered Caribbean coral Acropora cervicornis.</title>
        <authorList>
            <person name="Selwyn J.D."/>
            <person name="Vollmer S.V."/>
        </authorList>
    </citation>
    <scope>NUCLEOTIDE SEQUENCE</scope>
    <source>
        <strain evidence="1">K2</strain>
    </source>
</reference>